<reference evidence="2 3" key="1">
    <citation type="submission" date="2018-01" db="EMBL/GenBank/DDBJ databases">
        <title>Genomic Encyclopedia of Type Strains, Phase I: the one thousand microbial genomes (KMG-I) project.</title>
        <authorList>
            <person name="Goeker M."/>
        </authorList>
    </citation>
    <scope>NUCLEOTIDE SEQUENCE [LARGE SCALE GENOMIC DNA]</scope>
    <source>
        <strain evidence="2 3">DSM 17960</strain>
    </source>
</reference>
<feature type="transmembrane region" description="Helical" evidence="1">
    <location>
        <begin position="41"/>
        <end position="60"/>
    </location>
</feature>
<name>A0A2S4N6E9_9FLAO</name>
<accession>A0A2S4N6E9</accession>
<keyword evidence="3" id="KW-1185">Reference proteome</keyword>
<organism evidence="2 3">
    <name type="scientific">Flavobacterium croceum DSM 17960</name>
    <dbReference type="NCBI Taxonomy" id="1121886"/>
    <lineage>
        <taxon>Bacteria</taxon>
        <taxon>Pseudomonadati</taxon>
        <taxon>Bacteroidota</taxon>
        <taxon>Flavobacteriia</taxon>
        <taxon>Flavobacteriales</taxon>
        <taxon>Flavobacteriaceae</taxon>
        <taxon>Flavobacterium</taxon>
    </lineage>
</organism>
<evidence type="ECO:0000313" key="3">
    <source>
        <dbReference type="Proteomes" id="UP000237056"/>
    </source>
</evidence>
<protein>
    <recommendedName>
        <fullName evidence="4">PH (Pleckstrin Homology) domain-containing protein</fullName>
    </recommendedName>
</protein>
<sequence length="167" mass="19840">MVLKSKSYLSTILFGFFGCTFAILWIIIFTNFIIIGNNFRVANLILIPILIIPSWMLFIIQEFLDRLKFSKDEIIVYKILIYKFKKIDWKSLDYCFNTIERGKSGSFKVLYLVKNKRLVLRISESNYKNYNDINKCISSNIKNKGFIELNFFESFKYYTKGKILKLL</sequence>
<dbReference type="RefSeq" id="WP_146046997.1">
    <property type="nucleotide sequence ID" value="NZ_PQNY01000011.1"/>
</dbReference>
<dbReference type="Proteomes" id="UP000237056">
    <property type="component" value="Unassembled WGS sequence"/>
</dbReference>
<dbReference type="EMBL" id="PQNY01000011">
    <property type="protein sequence ID" value="POS01292.1"/>
    <property type="molecule type" value="Genomic_DNA"/>
</dbReference>
<evidence type="ECO:0000256" key="1">
    <source>
        <dbReference type="SAM" id="Phobius"/>
    </source>
</evidence>
<evidence type="ECO:0008006" key="4">
    <source>
        <dbReference type="Google" id="ProtNLM"/>
    </source>
</evidence>
<comment type="caution">
    <text evidence="2">The sequence shown here is derived from an EMBL/GenBank/DDBJ whole genome shotgun (WGS) entry which is preliminary data.</text>
</comment>
<keyword evidence="1" id="KW-0472">Membrane</keyword>
<proteinExistence type="predicted"/>
<feature type="transmembrane region" description="Helical" evidence="1">
    <location>
        <begin position="12"/>
        <end position="35"/>
    </location>
</feature>
<keyword evidence="1" id="KW-0812">Transmembrane</keyword>
<keyword evidence="1" id="KW-1133">Transmembrane helix</keyword>
<dbReference type="PROSITE" id="PS51257">
    <property type="entry name" value="PROKAR_LIPOPROTEIN"/>
    <property type="match status" value="1"/>
</dbReference>
<gene>
    <name evidence="2" type="ORF">Q361_1113</name>
</gene>
<dbReference type="OrthoDB" id="9996540at2"/>
<dbReference type="AlphaFoldDB" id="A0A2S4N6E9"/>
<evidence type="ECO:0000313" key="2">
    <source>
        <dbReference type="EMBL" id="POS01292.1"/>
    </source>
</evidence>